<dbReference type="AlphaFoldDB" id="A0A066XIV0"/>
<dbReference type="GO" id="GO:0045944">
    <property type="term" value="P:positive regulation of transcription by RNA polymerase II"/>
    <property type="evidence" value="ECO:0007669"/>
    <property type="project" value="TreeGrafter"/>
</dbReference>
<dbReference type="GO" id="GO:0005634">
    <property type="term" value="C:nucleus"/>
    <property type="evidence" value="ECO:0007669"/>
    <property type="project" value="UniProtKB-SubCell"/>
</dbReference>
<dbReference type="InterPro" id="IPR021858">
    <property type="entry name" value="Fun_TF"/>
</dbReference>
<dbReference type="PANTHER" id="PTHR37534:SF39">
    <property type="entry name" value="TRANSCRIPTION FACTOR DOMAIN-CONTAINING PROTEIN"/>
    <property type="match status" value="1"/>
</dbReference>
<sequence length="333" mass="37505">MLASSSLHRDGLHRQTAQLKISALQFLSASARGGTLNSVEAAQHAAALMLLGAFEILLPSGGAGEWLWYVWGAMKITQAARLKDYSDQSDVRRLLDWVHFHNTLSHFPIHHWRHKSLSSSGAAVTQYCSPGEKFQPPSLATYRIEMPAPNVTHAVLNLRSDVCERLLDPWDPRSRDADYHAYLKELERRAESLSLHHGAEEDADIVHGAEIWKIATRVYLARASQNRWEPSADLDSVIDEQFVRITTFYSCRHFFPLFILSCEARTDERRAAIVSLISRTERSVLTRSLKGLRDLVLSIWVQQDLHADSDLLVNYHGIISTVISSGNTPLSFV</sequence>
<evidence type="ECO:0000256" key="1">
    <source>
        <dbReference type="ARBA" id="ARBA00004123"/>
    </source>
</evidence>
<protein>
    <submittedName>
        <fullName evidence="3">Uncharacterized protein</fullName>
    </submittedName>
</protein>
<dbReference type="PANTHER" id="PTHR37534">
    <property type="entry name" value="TRANSCRIPTIONAL ACTIVATOR PROTEIN UGA3"/>
    <property type="match status" value="1"/>
</dbReference>
<name>A0A066XIV0_COLSU</name>
<accession>A0A066XIV0</accession>
<dbReference type="OMA" id="EWLWYVW"/>
<reference evidence="4" key="1">
    <citation type="journal article" date="2014" name="Genome Announc.">
        <title>Draft genome sequence of Colletotrichum sublineola, a destructive pathogen of cultivated sorghum.</title>
        <authorList>
            <person name="Baroncelli R."/>
            <person name="Sanz-Martin J.M."/>
            <person name="Rech G.E."/>
            <person name="Sukno S.A."/>
            <person name="Thon M.R."/>
        </authorList>
    </citation>
    <scope>NUCLEOTIDE SEQUENCE [LARGE SCALE GENOMIC DNA]</scope>
    <source>
        <strain evidence="4">TX430BB</strain>
    </source>
</reference>
<dbReference type="eggNOG" id="ENOG502SNVB">
    <property type="taxonomic scope" value="Eukaryota"/>
</dbReference>
<dbReference type="STRING" id="1173701.A0A066XIV0"/>
<dbReference type="Proteomes" id="UP000027238">
    <property type="component" value="Unassembled WGS sequence"/>
</dbReference>
<evidence type="ECO:0000256" key="2">
    <source>
        <dbReference type="ARBA" id="ARBA00023242"/>
    </source>
</evidence>
<comment type="caution">
    <text evidence="3">The sequence shown here is derived from an EMBL/GenBank/DDBJ whole genome shotgun (WGS) entry which is preliminary data.</text>
</comment>
<organism evidence="3 4">
    <name type="scientific">Colletotrichum sublineola</name>
    <name type="common">Sorghum anthracnose fungus</name>
    <dbReference type="NCBI Taxonomy" id="1173701"/>
    <lineage>
        <taxon>Eukaryota</taxon>
        <taxon>Fungi</taxon>
        <taxon>Dikarya</taxon>
        <taxon>Ascomycota</taxon>
        <taxon>Pezizomycotina</taxon>
        <taxon>Sordariomycetes</taxon>
        <taxon>Hypocreomycetidae</taxon>
        <taxon>Glomerellales</taxon>
        <taxon>Glomerellaceae</taxon>
        <taxon>Colletotrichum</taxon>
        <taxon>Colletotrichum graminicola species complex</taxon>
    </lineage>
</organism>
<dbReference type="Pfam" id="PF11951">
    <property type="entry name" value="Fungal_trans_2"/>
    <property type="match status" value="1"/>
</dbReference>
<keyword evidence="4" id="KW-1185">Reference proteome</keyword>
<dbReference type="OrthoDB" id="5130013at2759"/>
<dbReference type="EMBL" id="JMSE01001016">
    <property type="protein sequence ID" value="KDN65661.1"/>
    <property type="molecule type" value="Genomic_DNA"/>
</dbReference>
<keyword evidence="2" id="KW-0539">Nucleus</keyword>
<comment type="subcellular location">
    <subcellularLocation>
        <location evidence="1">Nucleus</location>
    </subcellularLocation>
</comment>
<dbReference type="GO" id="GO:0003700">
    <property type="term" value="F:DNA-binding transcription factor activity"/>
    <property type="evidence" value="ECO:0007669"/>
    <property type="project" value="TreeGrafter"/>
</dbReference>
<gene>
    <name evidence="3" type="ORF">CSUB01_09106</name>
</gene>
<dbReference type="GO" id="GO:0000976">
    <property type="term" value="F:transcription cis-regulatory region binding"/>
    <property type="evidence" value="ECO:0007669"/>
    <property type="project" value="TreeGrafter"/>
</dbReference>
<evidence type="ECO:0000313" key="4">
    <source>
        <dbReference type="Proteomes" id="UP000027238"/>
    </source>
</evidence>
<evidence type="ECO:0000313" key="3">
    <source>
        <dbReference type="EMBL" id="KDN65661.1"/>
    </source>
</evidence>
<dbReference type="HOGENOM" id="CLU_015493_0_0_1"/>
<proteinExistence type="predicted"/>